<evidence type="ECO:0000259" key="5">
    <source>
        <dbReference type="Pfam" id="PF04542"/>
    </source>
</evidence>
<dbReference type="GO" id="GO:0016987">
    <property type="term" value="F:sigma factor activity"/>
    <property type="evidence" value="ECO:0007669"/>
    <property type="project" value="UniProtKB-KW"/>
</dbReference>
<name>A0A379FU79_PRORE</name>
<dbReference type="InterPro" id="IPR007627">
    <property type="entry name" value="RNA_pol_sigma70_r2"/>
</dbReference>
<dbReference type="InterPro" id="IPR036388">
    <property type="entry name" value="WH-like_DNA-bd_sf"/>
</dbReference>
<keyword evidence="3" id="KW-0731">Sigma factor</keyword>
<reference evidence="7 8" key="1">
    <citation type="submission" date="2018-06" db="EMBL/GenBank/DDBJ databases">
        <authorList>
            <consortium name="Pathogen Informatics"/>
            <person name="Doyle S."/>
        </authorList>
    </citation>
    <scope>NUCLEOTIDE SEQUENCE [LARGE SCALE GENOMIC DNA]</scope>
    <source>
        <strain evidence="7 8">NCTC11801</strain>
    </source>
</reference>
<dbReference type="SUPFAM" id="SSF88946">
    <property type="entry name" value="Sigma2 domain of RNA polymerase sigma factors"/>
    <property type="match status" value="1"/>
</dbReference>
<dbReference type="InterPro" id="IPR013325">
    <property type="entry name" value="RNA_pol_sigma_r2"/>
</dbReference>
<evidence type="ECO:0000256" key="1">
    <source>
        <dbReference type="ARBA" id="ARBA00010641"/>
    </source>
</evidence>
<comment type="similarity">
    <text evidence="1">Belongs to the sigma-70 factor family. ECF subfamily.</text>
</comment>
<dbReference type="InterPro" id="IPR013249">
    <property type="entry name" value="RNA_pol_sigma70_r4_t2"/>
</dbReference>
<evidence type="ECO:0000256" key="2">
    <source>
        <dbReference type="ARBA" id="ARBA00023015"/>
    </source>
</evidence>
<dbReference type="Proteomes" id="UP000254208">
    <property type="component" value="Unassembled WGS sequence"/>
</dbReference>
<dbReference type="Pfam" id="PF04542">
    <property type="entry name" value="Sigma70_r2"/>
    <property type="match status" value="1"/>
</dbReference>
<evidence type="ECO:0000313" key="8">
    <source>
        <dbReference type="Proteomes" id="UP000254208"/>
    </source>
</evidence>
<feature type="domain" description="RNA polymerase sigma factor 70 region 4 type 2" evidence="6">
    <location>
        <begin position="107"/>
        <end position="159"/>
    </location>
</feature>
<dbReference type="InterPro" id="IPR014284">
    <property type="entry name" value="RNA_pol_sigma-70_dom"/>
</dbReference>
<dbReference type="RefSeq" id="WP_115167708.1">
    <property type="nucleotide sequence ID" value="NZ_ABEXOC020000020.1"/>
</dbReference>
<proteinExistence type="inferred from homology"/>
<organism evidence="7 8">
    <name type="scientific">Providencia rettgeri</name>
    <dbReference type="NCBI Taxonomy" id="587"/>
    <lineage>
        <taxon>Bacteria</taxon>
        <taxon>Pseudomonadati</taxon>
        <taxon>Pseudomonadota</taxon>
        <taxon>Gammaproteobacteria</taxon>
        <taxon>Enterobacterales</taxon>
        <taxon>Morganellaceae</taxon>
        <taxon>Providencia</taxon>
    </lineage>
</organism>
<evidence type="ECO:0000313" key="7">
    <source>
        <dbReference type="EMBL" id="SUC32374.1"/>
    </source>
</evidence>
<protein>
    <submittedName>
        <fullName evidence="7">Probable RNA polymerase sigma factor fecI</fullName>
    </submittedName>
</protein>
<dbReference type="Gene3D" id="1.10.10.10">
    <property type="entry name" value="Winged helix-like DNA-binding domain superfamily/Winged helix DNA-binding domain"/>
    <property type="match status" value="1"/>
</dbReference>
<dbReference type="InterPro" id="IPR013324">
    <property type="entry name" value="RNA_pol_sigma_r3/r4-like"/>
</dbReference>
<dbReference type="AlphaFoldDB" id="A0A379FU79"/>
<evidence type="ECO:0000256" key="3">
    <source>
        <dbReference type="ARBA" id="ARBA00023082"/>
    </source>
</evidence>
<evidence type="ECO:0000259" key="6">
    <source>
        <dbReference type="Pfam" id="PF08281"/>
    </source>
</evidence>
<dbReference type="NCBIfam" id="TIGR02937">
    <property type="entry name" value="sigma70-ECF"/>
    <property type="match status" value="1"/>
</dbReference>
<dbReference type="Gene3D" id="1.10.1740.10">
    <property type="match status" value="1"/>
</dbReference>
<gene>
    <name evidence="7" type="primary">fecI_2</name>
    <name evidence="7" type="ORF">NCTC11801_03353</name>
</gene>
<accession>A0A379FU79</accession>
<dbReference type="CDD" id="cd06171">
    <property type="entry name" value="Sigma70_r4"/>
    <property type="match status" value="1"/>
</dbReference>
<evidence type="ECO:0000256" key="4">
    <source>
        <dbReference type="ARBA" id="ARBA00023163"/>
    </source>
</evidence>
<sequence length="165" mass="19393">MSDSELQRLFARHSSSLCRYLNMYLKDHNLSMDITQESFARMAELMKTSTIQDFDAYLYRIAKNLMVDHFRLQKKQQLMAISDQHWQEIPSRVKGLEATVIHDQQLAQIQKIIQSLPSRTQEIFRLHREEGLAQTEVAQRLNISLSTVEKHLANALAMLIHKWRD</sequence>
<dbReference type="InterPro" id="IPR039425">
    <property type="entry name" value="RNA_pol_sigma-70-like"/>
</dbReference>
<dbReference type="PANTHER" id="PTHR43133:SF63">
    <property type="entry name" value="RNA POLYMERASE SIGMA FACTOR FECI-RELATED"/>
    <property type="match status" value="1"/>
</dbReference>
<dbReference type="Pfam" id="PF08281">
    <property type="entry name" value="Sigma70_r4_2"/>
    <property type="match status" value="1"/>
</dbReference>
<dbReference type="SUPFAM" id="SSF88659">
    <property type="entry name" value="Sigma3 and sigma4 domains of RNA polymerase sigma factors"/>
    <property type="match status" value="1"/>
</dbReference>
<dbReference type="PANTHER" id="PTHR43133">
    <property type="entry name" value="RNA POLYMERASE ECF-TYPE SIGMA FACTO"/>
    <property type="match status" value="1"/>
</dbReference>
<dbReference type="GeneID" id="93674042"/>
<keyword evidence="4" id="KW-0804">Transcription</keyword>
<feature type="domain" description="RNA polymerase sigma-70 region 2" evidence="5">
    <location>
        <begin position="9"/>
        <end position="75"/>
    </location>
</feature>
<dbReference type="GO" id="GO:0003677">
    <property type="term" value="F:DNA binding"/>
    <property type="evidence" value="ECO:0007669"/>
    <property type="project" value="InterPro"/>
</dbReference>
<dbReference type="GO" id="GO:0006352">
    <property type="term" value="P:DNA-templated transcription initiation"/>
    <property type="evidence" value="ECO:0007669"/>
    <property type="project" value="InterPro"/>
</dbReference>
<keyword evidence="2" id="KW-0805">Transcription regulation</keyword>
<dbReference type="EMBL" id="UGTZ01000001">
    <property type="protein sequence ID" value="SUC32374.1"/>
    <property type="molecule type" value="Genomic_DNA"/>
</dbReference>